<keyword evidence="3" id="KW-1185">Reference proteome</keyword>
<accession>A0A078ANA7</accession>
<feature type="region of interest" description="Disordered" evidence="1">
    <location>
        <begin position="213"/>
        <end position="233"/>
    </location>
</feature>
<dbReference type="InParanoid" id="A0A078ANA7"/>
<dbReference type="InterPro" id="IPR040235">
    <property type="entry name" value="Nicolin-1"/>
</dbReference>
<evidence type="ECO:0000313" key="3">
    <source>
        <dbReference type="Proteomes" id="UP000039865"/>
    </source>
</evidence>
<proteinExistence type="predicted"/>
<dbReference type="PANTHER" id="PTHR31239:SF2">
    <property type="entry name" value="NICOLIN-1"/>
    <property type="match status" value="1"/>
</dbReference>
<sequence>MVDKTPQSILSGLMSYSQQNKPQNEEDTKFNIIPIDCMISNKTNLIAVLNQQPSQKPCKSYIEIQFNKEQEIPFFQYIVLQNFYTYSVTVKQFKGGVGDVKEQKKNEGNWTTILKDYQLMRNSHFETDAQNWHIIGTELFNTKFDRRGIKFLRIYLKQPSSSWLDYTLRNITMYMKKNEVKYQSQAHSQQLGIQRELTPFEMLKQNIRNNLKGLKKDDDKDSDSGSNQISAQGPYKRGDLNIATILQSVQFDHYSLF</sequence>
<dbReference type="AlphaFoldDB" id="A0A078ANA7"/>
<dbReference type="OrthoDB" id="73161at2759"/>
<gene>
    <name evidence="2" type="primary">Contig849.g926</name>
    <name evidence="2" type="ORF">STYLEM_11862</name>
</gene>
<organism evidence="2 3">
    <name type="scientific">Stylonychia lemnae</name>
    <name type="common">Ciliate</name>
    <dbReference type="NCBI Taxonomy" id="5949"/>
    <lineage>
        <taxon>Eukaryota</taxon>
        <taxon>Sar</taxon>
        <taxon>Alveolata</taxon>
        <taxon>Ciliophora</taxon>
        <taxon>Intramacronucleata</taxon>
        <taxon>Spirotrichea</taxon>
        <taxon>Stichotrichia</taxon>
        <taxon>Sporadotrichida</taxon>
        <taxon>Oxytrichidae</taxon>
        <taxon>Stylonychinae</taxon>
        <taxon>Stylonychia</taxon>
    </lineage>
</organism>
<evidence type="ECO:0000313" key="2">
    <source>
        <dbReference type="EMBL" id="CDW82827.1"/>
    </source>
</evidence>
<feature type="compositionally biased region" description="Basic and acidic residues" evidence="1">
    <location>
        <begin position="214"/>
        <end position="223"/>
    </location>
</feature>
<dbReference type="PANTHER" id="PTHR31239">
    <property type="entry name" value="NICOLIN 1"/>
    <property type="match status" value="1"/>
</dbReference>
<dbReference type="GO" id="GO:0005654">
    <property type="term" value="C:nucleoplasm"/>
    <property type="evidence" value="ECO:0007669"/>
    <property type="project" value="TreeGrafter"/>
</dbReference>
<evidence type="ECO:0000256" key="1">
    <source>
        <dbReference type="SAM" id="MobiDB-lite"/>
    </source>
</evidence>
<reference evidence="2 3" key="1">
    <citation type="submission" date="2014-06" db="EMBL/GenBank/DDBJ databases">
        <authorList>
            <person name="Swart Estienne"/>
        </authorList>
    </citation>
    <scope>NUCLEOTIDE SEQUENCE [LARGE SCALE GENOMIC DNA]</scope>
    <source>
        <strain evidence="2 3">130c</strain>
    </source>
</reference>
<name>A0A078ANA7_STYLE</name>
<dbReference type="EMBL" id="CCKQ01011286">
    <property type="protein sequence ID" value="CDW82827.1"/>
    <property type="molecule type" value="Genomic_DNA"/>
</dbReference>
<protein>
    <submittedName>
        <fullName evidence="2">Uncharacterized protein</fullName>
    </submittedName>
</protein>
<dbReference type="Proteomes" id="UP000039865">
    <property type="component" value="Unassembled WGS sequence"/>
</dbReference>